<name>A0AAD3MLI1_LATJO</name>
<sequence length="253" mass="29178">MNSGLRRKVHLSIRKGVSIPPLKKCNTCCSPSKFHCPFCLPVFFKPTKRSRLRIHLDIHLRKAFHIGEYTVHRCGLDCNKRPHYHCLYCTETLMRRRDFISHIPKCNQAEQQRAQDAAMKQRAQTKRLSAASLTCGESDTPSYDIERENDSGDITVIPDSDDDSSQGASSSSQLVSPIIPKSNECDTVVKKKRSVEPRSSKCHQTVQTDFDKPQDCDEYYFMNLVKMFKKLSPQKKVEVRMKMERLLFEAEFE</sequence>
<keyword evidence="1" id="KW-0539">Nucleus</keyword>
<feature type="domain" description="BESS" evidence="3">
    <location>
        <begin position="214"/>
        <end position="253"/>
    </location>
</feature>
<comment type="subcellular location">
    <subcellularLocation>
        <location evidence="1">Nucleus</location>
    </subcellularLocation>
</comment>
<dbReference type="AlphaFoldDB" id="A0AAD3MLI1"/>
<comment type="caution">
    <text evidence="4">The sequence shown here is derived from an EMBL/GenBank/DDBJ whole genome shotgun (WGS) entry which is preliminary data.</text>
</comment>
<evidence type="ECO:0000313" key="5">
    <source>
        <dbReference type="Proteomes" id="UP001279410"/>
    </source>
</evidence>
<gene>
    <name evidence="4" type="ORF">AKAME5_000831800</name>
</gene>
<dbReference type="Proteomes" id="UP001279410">
    <property type="component" value="Unassembled WGS sequence"/>
</dbReference>
<dbReference type="GO" id="GO:0005634">
    <property type="term" value="C:nucleus"/>
    <property type="evidence" value="ECO:0007669"/>
    <property type="project" value="UniProtKB-SubCell"/>
</dbReference>
<reference evidence="4" key="1">
    <citation type="submission" date="2022-08" db="EMBL/GenBank/DDBJ databases">
        <title>Genome sequencing of akame (Lates japonicus).</title>
        <authorList>
            <person name="Hashiguchi Y."/>
            <person name="Takahashi H."/>
        </authorList>
    </citation>
    <scope>NUCLEOTIDE SEQUENCE</scope>
    <source>
        <strain evidence="4">Kochi</strain>
    </source>
</reference>
<feature type="region of interest" description="Disordered" evidence="2">
    <location>
        <begin position="128"/>
        <end position="176"/>
    </location>
</feature>
<evidence type="ECO:0000259" key="3">
    <source>
        <dbReference type="PROSITE" id="PS51031"/>
    </source>
</evidence>
<proteinExistence type="predicted"/>
<dbReference type="InterPro" id="IPR004210">
    <property type="entry name" value="BESS_motif"/>
</dbReference>
<dbReference type="PROSITE" id="PS51031">
    <property type="entry name" value="BESS"/>
    <property type="match status" value="1"/>
</dbReference>
<organism evidence="4 5">
    <name type="scientific">Lates japonicus</name>
    <name type="common">Japanese lates</name>
    <dbReference type="NCBI Taxonomy" id="270547"/>
    <lineage>
        <taxon>Eukaryota</taxon>
        <taxon>Metazoa</taxon>
        <taxon>Chordata</taxon>
        <taxon>Craniata</taxon>
        <taxon>Vertebrata</taxon>
        <taxon>Euteleostomi</taxon>
        <taxon>Actinopterygii</taxon>
        <taxon>Neopterygii</taxon>
        <taxon>Teleostei</taxon>
        <taxon>Neoteleostei</taxon>
        <taxon>Acanthomorphata</taxon>
        <taxon>Carangaria</taxon>
        <taxon>Carangaria incertae sedis</taxon>
        <taxon>Centropomidae</taxon>
        <taxon>Lates</taxon>
    </lineage>
</organism>
<evidence type="ECO:0000256" key="2">
    <source>
        <dbReference type="SAM" id="MobiDB-lite"/>
    </source>
</evidence>
<protein>
    <recommendedName>
        <fullName evidence="3">BESS domain-containing protein</fullName>
    </recommendedName>
</protein>
<keyword evidence="5" id="KW-1185">Reference proteome</keyword>
<feature type="compositionally biased region" description="Polar residues" evidence="2">
    <location>
        <begin position="131"/>
        <end position="141"/>
    </location>
</feature>
<evidence type="ECO:0000256" key="1">
    <source>
        <dbReference type="PROSITE-ProRule" id="PRU00371"/>
    </source>
</evidence>
<dbReference type="EMBL" id="BRZM01000022">
    <property type="protein sequence ID" value="GLD55899.1"/>
    <property type="molecule type" value="Genomic_DNA"/>
</dbReference>
<evidence type="ECO:0000313" key="4">
    <source>
        <dbReference type="EMBL" id="GLD55899.1"/>
    </source>
</evidence>
<accession>A0AAD3MLI1</accession>
<dbReference type="GO" id="GO:0003677">
    <property type="term" value="F:DNA binding"/>
    <property type="evidence" value="ECO:0007669"/>
    <property type="project" value="InterPro"/>
</dbReference>